<dbReference type="PROSITE" id="PS51900">
    <property type="entry name" value="CB"/>
    <property type="match status" value="1"/>
</dbReference>
<dbReference type="EMBL" id="PKUN01000025">
    <property type="protein sequence ID" value="PLX60255.1"/>
    <property type="molecule type" value="Genomic_DNA"/>
</dbReference>
<dbReference type="SUPFAM" id="SSF56349">
    <property type="entry name" value="DNA breaking-rejoining enzymes"/>
    <property type="match status" value="1"/>
</dbReference>
<organism evidence="8 9">
    <name type="scientific">Sedimenticola selenatireducens</name>
    <dbReference type="NCBI Taxonomy" id="191960"/>
    <lineage>
        <taxon>Bacteria</taxon>
        <taxon>Pseudomonadati</taxon>
        <taxon>Pseudomonadota</taxon>
        <taxon>Gammaproteobacteria</taxon>
        <taxon>Chromatiales</taxon>
        <taxon>Sedimenticolaceae</taxon>
        <taxon>Sedimenticola</taxon>
    </lineage>
</organism>
<keyword evidence="2" id="KW-0229">DNA integration</keyword>
<accession>A0A2N6CSZ7</accession>
<dbReference type="InterPro" id="IPR010998">
    <property type="entry name" value="Integrase_recombinase_N"/>
</dbReference>
<evidence type="ECO:0000313" key="8">
    <source>
        <dbReference type="EMBL" id="PLX60255.1"/>
    </source>
</evidence>
<comment type="caution">
    <text evidence="8">The sequence shown here is derived from an EMBL/GenBank/DDBJ whole genome shotgun (WGS) entry which is preliminary data.</text>
</comment>
<dbReference type="GO" id="GO:0003677">
    <property type="term" value="F:DNA binding"/>
    <property type="evidence" value="ECO:0007669"/>
    <property type="project" value="UniProtKB-UniRule"/>
</dbReference>
<dbReference type="RefSeq" id="WP_273440506.1">
    <property type="nucleotide sequence ID" value="NZ_PKUN01000025.1"/>
</dbReference>
<evidence type="ECO:0000256" key="5">
    <source>
        <dbReference type="PROSITE-ProRule" id="PRU01248"/>
    </source>
</evidence>
<dbReference type="InterPro" id="IPR011010">
    <property type="entry name" value="DNA_brk_join_enz"/>
</dbReference>
<dbReference type="Gene3D" id="1.10.443.10">
    <property type="entry name" value="Intergrase catalytic core"/>
    <property type="match status" value="1"/>
</dbReference>
<protein>
    <recommendedName>
        <fullName evidence="10">Integrase</fullName>
    </recommendedName>
</protein>
<dbReference type="SUPFAM" id="SSF47823">
    <property type="entry name" value="lambda integrase-like, N-terminal domain"/>
    <property type="match status" value="1"/>
</dbReference>
<dbReference type="PANTHER" id="PTHR30349:SF81">
    <property type="entry name" value="TYROSINE RECOMBINASE XERC"/>
    <property type="match status" value="1"/>
</dbReference>
<evidence type="ECO:0000259" key="6">
    <source>
        <dbReference type="PROSITE" id="PS51898"/>
    </source>
</evidence>
<dbReference type="Pfam" id="PF00589">
    <property type="entry name" value="Phage_integrase"/>
    <property type="match status" value="1"/>
</dbReference>
<dbReference type="InterPro" id="IPR004107">
    <property type="entry name" value="Integrase_SAM-like_N"/>
</dbReference>
<keyword evidence="1" id="KW-0159">Chromosome partition</keyword>
<evidence type="ECO:0000259" key="7">
    <source>
        <dbReference type="PROSITE" id="PS51900"/>
    </source>
</evidence>
<evidence type="ECO:0008006" key="10">
    <source>
        <dbReference type="Google" id="ProtNLM"/>
    </source>
</evidence>
<feature type="domain" description="Core-binding (CB)" evidence="7">
    <location>
        <begin position="8"/>
        <end position="97"/>
    </location>
</feature>
<keyword evidence="3 5" id="KW-0238">DNA-binding</keyword>
<dbReference type="Pfam" id="PF02899">
    <property type="entry name" value="Phage_int_SAM_1"/>
    <property type="match status" value="1"/>
</dbReference>
<dbReference type="AlphaFoldDB" id="A0A2N6CSZ7"/>
<reference evidence="8 9" key="1">
    <citation type="submission" date="2017-11" db="EMBL/GenBank/DDBJ databases">
        <title>Genome-resolved metagenomics identifies genetic mobility, metabolic interactions, and unexpected diversity in perchlorate-reducing communities.</title>
        <authorList>
            <person name="Barnum T.P."/>
            <person name="Figueroa I.A."/>
            <person name="Carlstrom C.I."/>
            <person name="Lucas L.N."/>
            <person name="Engelbrektson A.L."/>
            <person name="Coates J.D."/>
        </authorList>
    </citation>
    <scope>NUCLEOTIDE SEQUENCE [LARGE SCALE GENOMIC DNA]</scope>
    <source>
        <strain evidence="8">BM301</strain>
    </source>
</reference>
<dbReference type="GO" id="GO:0006310">
    <property type="term" value="P:DNA recombination"/>
    <property type="evidence" value="ECO:0007669"/>
    <property type="project" value="UniProtKB-KW"/>
</dbReference>
<name>A0A2N6CSZ7_9GAMM</name>
<dbReference type="InterPro" id="IPR050090">
    <property type="entry name" value="Tyrosine_recombinase_XerCD"/>
</dbReference>
<dbReference type="Gene3D" id="1.10.150.130">
    <property type="match status" value="1"/>
</dbReference>
<evidence type="ECO:0000256" key="4">
    <source>
        <dbReference type="ARBA" id="ARBA00023172"/>
    </source>
</evidence>
<dbReference type="GO" id="GO:0015074">
    <property type="term" value="P:DNA integration"/>
    <property type="evidence" value="ECO:0007669"/>
    <property type="project" value="UniProtKB-KW"/>
</dbReference>
<dbReference type="InterPro" id="IPR002104">
    <property type="entry name" value="Integrase_catalytic"/>
</dbReference>
<dbReference type="Proteomes" id="UP000235015">
    <property type="component" value="Unassembled WGS sequence"/>
</dbReference>
<gene>
    <name evidence="8" type="ORF">C0630_15765</name>
</gene>
<dbReference type="GO" id="GO:0007059">
    <property type="term" value="P:chromosome segregation"/>
    <property type="evidence" value="ECO:0007669"/>
    <property type="project" value="UniProtKB-KW"/>
</dbReference>
<dbReference type="PANTHER" id="PTHR30349">
    <property type="entry name" value="PHAGE INTEGRASE-RELATED"/>
    <property type="match status" value="1"/>
</dbReference>
<dbReference type="InterPro" id="IPR013762">
    <property type="entry name" value="Integrase-like_cat_sf"/>
</dbReference>
<evidence type="ECO:0000256" key="3">
    <source>
        <dbReference type="ARBA" id="ARBA00023125"/>
    </source>
</evidence>
<proteinExistence type="predicted"/>
<keyword evidence="4" id="KW-0233">DNA recombination</keyword>
<evidence type="ECO:0000256" key="2">
    <source>
        <dbReference type="ARBA" id="ARBA00022908"/>
    </source>
</evidence>
<evidence type="ECO:0000313" key="9">
    <source>
        <dbReference type="Proteomes" id="UP000235015"/>
    </source>
</evidence>
<feature type="domain" description="Tyr recombinase" evidence="6">
    <location>
        <begin position="121"/>
        <end position="307"/>
    </location>
</feature>
<dbReference type="InterPro" id="IPR044068">
    <property type="entry name" value="CB"/>
</dbReference>
<dbReference type="PROSITE" id="PS51898">
    <property type="entry name" value="TYR_RECOMBINASE"/>
    <property type="match status" value="1"/>
</dbReference>
<evidence type="ECO:0000256" key="1">
    <source>
        <dbReference type="ARBA" id="ARBA00022829"/>
    </source>
</evidence>
<sequence length="338" mass="38486">MNAPALGMLIRSVFEDFLICQKGLSAATIKSYRDGLRLFLVYVAEDRGRRITRLTISDLTADRVTAFLNEIELKRSNHIRTRNQRLAGLRCFFGYLASRVPEALHEAERVAAIPRKRGAPAVTGFLEPDEIETLFSLLPREGRFALRDRVLILFLYNTGARVQETAELRTANLELAVPPRVHLHGKGDKWRVCPLWEETSQLLRQLLEQTGAIKYPEQAVFISAQGRPLTRFGLYKIVRKHTQYLRGQQPSAPRRISPHCLRHSTAVHLLEAGVEVNVIRAWLGHVSLETTNRYAELTLRMKTEALAQCEPPTQPSDISLGKLHWRDDADLLKWLDSL</sequence>